<reference evidence="2 3" key="1">
    <citation type="journal article" date="2020" name="Nature">
        <title>Six reference-quality genomes reveal evolution of bat adaptations.</title>
        <authorList>
            <person name="Jebb D."/>
            <person name="Huang Z."/>
            <person name="Pippel M."/>
            <person name="Hughes G.M."/>
            <person name="Lavrichenko K."/>
            <person name="Devanna P."/>
            <person name="Winkler S."/>
            <person name="Jermiin L.S."/>
            <person name="Skirmuntt E.C."/>
            <person name="Katzourakis A."/>
            <person name="Burkitt-Gray L."/>
            <person name="Ray D.A."/>
            <person name="Sullivan K.A.M."/>
            <person name="Roscito J.G."/>
            <person name="Kirilenko B.M."/>
            <person name="Davalos L.M."/>
            <person name="Corthals A.P."/>
            <person name="Power M.L."/>
            <person name="Jones G."/>
            <person name="Ransome R.D."/>
            <person name="Dechmann D.K.N."/>
            <person name="Locatelli A.G."/>
            <person name="Puechmaille S.J."/>
            <person name="Fedrigo O."/>
            <person name="Jarvis E.D."/>
            <person name="Hiller M."/>
            <person name="Vernes S.C."/>
            <person name="Myers E.W."/>
            <person name="Teeling E.C."/>
        </authorList>
    </citation>
    <scope>NUCLEOTIDE SEQUENCE [LARGE SCALE GENOMIC DNA]</scope>
    <source>
        <strain evidence="2">MRouAeg1</strain>
        <tissue evidence="2">Muscle</tissue>
    </source>
</reference>
<protein>
    <submittedName>
        <fullName evidence="2">Uncharacterized protein</fullName>
    </submittedName>
</protein>
<feature type="transmembrane region" description="Helical" evidence="1">
    <location>
        <begin position="99"/>
        <end position="120"/>
    </location>
</feature>
<proteinExistence type="predicted"/>
<organism evidence="2 3">
    <name type="scientific">Rousettus aegyptiacus</name>
    <name type="common">Egyptian fruit bat</name>
    <name type="synonym">Pteropus aegyptiacus</name>
    <dbReference type="NCBI Taxonomy" id="9407"/>
    <lineage>
        <taxon>Eukaryota</taxon>
        <taxon>Metazoa</taxon>
        <taxon>Chordata</taxon>
        <taxon>Craniata</taxon>
        <taxon>Vertebrata</taxon>
        <taxon>Euteleostomi</taxon>
        <taxon>Mammalia</taxon>
        <taxon>Eutheria</taxon>
        <taxon>Laurasiatheria</taxon>
        <taxon>Chiroptera</taxon>
        <taxon>Yinpterochiroptera</taxon>
        <taxon>Pteropodoidea</taxon>
        <taxon>Pteropodidae</taxon>
        <taxon>Rousettinae</taxon>
        <taxon>Rousettus</taxon>
    </lineage>
</organism>
<keyword evidence="1" id="KW-0472">Membrane</keyword>
<comment type="caution">
    <text evidence="2">The sequence shown here is derived from an EMBL/GenBank/DDBJ whole genome shotgun (WGS) entry which is preliminary data.</text>
</comment>
<keyword evidence="1" id="KW-0812">Transmembrane</keyword>
<keyword evidence="3" id="KW-1185">Reference proteome</keyword>
<dbReference type="EMBL" id="JACASE010000011">
    <property type="protein sequence ID" value="KAF6427879.1"/>
    <property type="molecule type" value="Genomic_DNA"/>
</dbReference>
<dbReference type="Proteomes" id="UP000593571">
    <property type="component" value="Unassembled WGS sequence"/>
</dbReference>
<sequence>MLQFQTERENLSQTTWSQNFRLQSSSLQKRHFLQNSPLMHKENLSSWWNQDKRDQCSMNSSPIIDPRSRQGFAMILKYGPEDHTLPDVCLHDKISYRPLMAVFLPFSLLYCPFCIIYLFLKVRFQINCLFSL</sequence>
<gene>
    <name evidence="2" type="ORF">HJG63_008363</name>
</gene>
<accession>A0A7J8DXX8</accession>
<dbReference type="AlphaFoldDB" id="A0A7J8DXX8"/>
<name>A0A7J8DXX8_ROUAE</name>
<keyword evidence="1" id="KW-1133">Transmembrane helix</keyword>
<evidence type="ECO:0000256" key="1">
    <source>
        <dbReference type="SAM" id="Phobius"/>
    </source>
</evidence>
<evidence type="ECO:0000313" key="2">
    <source>
        <dbReference type="EMBL" id="KAF6427879.1"/>
    </source>
</evidence>
<evidence type="ECO:0000313" key="3">
    <source>
        <dbReference type="Proteomes" id="UP000593571"/>
    </source>
</evidence>